<dbReference type="Proteomes" id="UP000076584">
    <property type="component" value="Unassembled WGS sequence"/>
</dbReference>
<reference evidence="1 2" key="1">
    <citation type="submission" date="2015-06" db="EMBL/GenBank/DDBJ databases">
        <title>Survival trade-offs in plant roots during colonization by closely related pathogenic and mutualistic fungi.</title>
        <authorList>
            <person name="Hacquard S."/>
            <person name="Kracher B."/>
            <person name="Hiruma K."/>
            <person name="Weinman A."/>
            <person name="Muench P."/>
            <person name="Garrido Oter R."/>
            <person name="Ver Loren van Themaat E."/>
            <person name="Dallerey J.-F."/>
            <person name="Damm U."/>
            <person name="Henrissat B."/>
            <person name="Lespinet O."/>
            <person name="Thon M."/>
            <person name="Kemen E."/>
            <person name="McHardy A.C."/>
            <person name="Schulze-Lefert P."/>
            <person name="O'Connell R.J."/>
        </authorList>
    </citation>
    <scope>NUCLEOTIDE SEQUENCE [LARGE SCALE GENOMIC DNA]</scope>
    <source>
        <strain evidence="1 2">MAFF 238704</strain>
    </source>
</reference>
<proteinExistence type="predicted"/>
<comment type="caution">
    <text evidence="1">The sequence shown here is derived from an EMBL/GenBank/DDBJ whole genome shotgun (WGS) entry which is preliminary data.</text>
</comment>
<protein>
    <submittedName>
        <fullName evidence="1">Uncharacterized protein</fullName>
    </submittedName>
</protein>
<accession>A0A166LN65</accession>
<keyword evidence="2" id="KW-1185">Reference proteome</keyword>
<name>A0A166LN65_COLIC</name>
<sequence>LPLRPLRRRQPRHHDHIRRRHLAQRLLLADHALVDQQLRVPPLHGLGDGLQNLHGRRVGPVVQDVVEEVRPGPADGLRCEKVIGLYPEGRVRLDALKEIGEILEDQVLRGDLRVPEVELFQIVPLAAADVHHQRPIRMRTLDDSLRGVHIGPRHEVVARVTLHDVVEVGGQQRVRADVLEEDGVRVALPPLEVAVVPVRWVLVPRLLEEVRQAPEQGVRQLAVEAAVHGRQRSVLAEGLRPRRAGVRVDACLDDKALARYGAHHASCFENNQL</sequence>
<dbReference type="AlphaFoldDB" id="A0A166LN65"/>
<gene>
    <name evidence="1" type="ORF">CI238_12460</name>
</gene>
<evidence type="ECO:0000313" key="2">
    <source>
        <dbReference type="Proteomes" id="UP000076584"/>
    </source>
</evidence>
<organism evidence="1 2">
    <name type="scientific">Colletotrichum incanum</name>
    <name type="common">Soybean anthracnose fungus</name>
    <dbReference type="NCBI Taxonomy" id="1573173"/>
    <lineage>
        <taxon>Eukaryota</taxon>
        <taxon>Fungi</taxon>
        <taxon>Dikarya</taxon>
        <taxon>Ascomycota</taxon>
        <taxon>Pezizomycotina</taxon>
        <taxon>Sordariomycetes</taxon>
        <taxon>Hypocreomycetidae</taxon>
        <taxon>Glomerellales</taxon>
        <taxon>Glomerellaceae</taxon>
        <taxon>Colletotrichum</taxon>
        <taxon>Colletotrichum spaethianum species complex</taxon>
    </lineage>
</organism>
<evidence type="ECO:0000313" key="1">
    <source>
        <dbReference type="EMBL" id="KZL63731.1"/>
    </source>
</evidence>
<feature type="non-terminal residue" evidence="1">
    <location>
        <position position="1"/>
    </location>
</feature>
<dbReference type="EMBL" id="LFIW01002734">
    <property type="protein sequence ID" value="KZL63731.1"/>
    <property type="molecule type" value="Genomic_DNA"/>
</dbReference>